<reference evidence="3" key="1">
    <citation type="journal article" date="2020" name="Stud. Mycol.">
        <title>101 Dothideomycetes genomes: a test case for predicting lifestyles and emergence of pathogens.</title>
        <authorList>
            <person name="Haridas S."/>
            <person name="Albert R."/>
            <person name="Binder M."/>
            <person name="Bloem J."/>
            <person name="Labutti K."/>
            <person name="Salamov A."/>
            <person name="Andreopoulos B."/>
            <person name="Baker S."/>
            <person name="Barry K."/>
            <person name="Bills G."/>
            <person name="Bluhm B."/>
            <person name="Cannon C."/>
            <person name="Castanera R."/>
            <person name="Culley D."/>
            <person name="Daum C."/>
            <person name="Ezra D."/>
            <person name="Gonzalez J."/>
            <person name="Henrissat B."/>
            <person name="Kuo A."/>
            <person name="Liang C."/>
            <person name="Lipzen A."/>
            <person name="Lutzoni F."/>
            <person name="Magnuson J."/>
            <person name="Mondo S."/>
            <person name="Nolan M."/>
            <person name="Ohm R."/>
            <person name="Pangilinan J."/>
            <person name="Park H.-J."/>
            <person name="Ramirez L."/>
            <person name="Alfaro M."/>
            <person name="Sun H."/>
            <person name="Tritt A."/>
            <person name="Yoshinaga Y."/>
            <person name="Zwiers L.-H."/>
            <person name="Turgeon B."/>
            <person name="Goodwin S."/>
            <person name="Spatafora J."/>
            <person name="Crous P."/>
            <person name="Grigoriev I."/>
        </authorList>
    </citation>
    <scope>NUCLEOTIDE SEQUENCE</scope>
    <source>
        <strain evidence="3">CBS 690.94</strain>
    </source>
</reference>
<evidence type="ECO:0000256" key="1">
    <source>
        <dbReference type="SAM" id="Coils"/>
    </source>
</evidence>
<feature type="coiled-coil region" evidence="1">
    <location>
        <begin position="173"/>
        <end position="200"/>
    </location>
</feature>
<dbReference type="AlphaFoldDB" id="A0A9P4PRZ9"/>
<dbReference type="OrthoDB" id="10628225at2759"/>
<feature type="compositionally biased region" description="Polar residues" evidence="2">
    <location>
        <begin position="101"/>
        <end position="116"/>
    </location>
</feature>
<comment type="caution">
    <text evidence="3">The sequence shown here is derived from an EMBL/GenBank/DDBJ whole genome shotgun (WGS) entry which is preliminary data.</text>
</comment>
<evidence type="ECO:0000256" key="2">
    <source>
        <dbReference type="SAM" id="MobiDB-lite"/>
    </source>
</evidence>
<protein>
    <submittedName>
        <fullName evidence="3">Uncharacterized protein</fullName>
    </submittedName>
</protein>
<evidence type="ECO:0000313" key="3">
    <source>
        <dbReference type="EMBL" id="KAF2449341.1"/>
    </source>
</evidence>
<evidence type="ECO:0000313" key="4">
    <source>
        <dbReference type="Proteomes" id="UP000799764"/>
    </source>
</evidence>
<gene>
    <name evidence="3" type="ORF">P171DRAFT_439873</name>
</gene>
<accession>A0A9P4PRZ9</accession>
<sequence>MSQALQPGGHANGVSALPQCDNRILSRPLRYRRCMYHRDPISNEAVWIDEAPMNGERRSTCTRAVSSERHRQFHSYRRRQESWESKARIQVLTLRGIKRPFTTTMASQDPSRPSSTRLDDSDHSQATVQDSDLYARFLSKTSHDDAALNSVQPPRLETSSAVEILAIDAKSWIEELKRDLAQQSERITALEQKNQHLTHLLAKYKAGFDTLREAASNIKSLLSATGAKSGKDGTSKKRKEVQFS</sequence>
<proteinExistence type="predicted"/>
<feature type="region of interest" description="Disordered" evidence="2">
    <location>
        <begin position="100"/>
        <end position="126"/>
    </location>
</feature>
<keyword evidence="1" id="KW-0175">Coiled coil</keyword>
<name>A0A9P4PRZ9_9PLEO</name>
<dbReference type="EMBL" id="MU001494">
    <property type="protein sequence ID" value="KAF2449341.1"/>
    <property type="molecule type" value="Genomic_DNA"/>
</dbReference>
<organism evidence="3 4">
    <name type="scientific">Karstenula rhodostoma CBS 690.94</name>
    <dbReference type="NCBI Taxonomy" id="1392251"/>
    <lineage>
        <taxon>Eukaryota</taxon>
        <taxon>Fungi</taxon>
        <taxon>Dikarya</taxon>
        <taxon>Ascomycota</taxon>
        <taxon>Pezizomycotina</taxon>
        <taxon>Dothideomycetes</taxon>
        <taxon>Pleosporomycetidae</taxon>
        <taxon>Pleosporales</taxon>
        <taxon>Massarineae</taxon>
        <taxon>Didymosphaeriaceae</taxon>
        <taxon>Karstenula</taxon>
    </lineage>
</organism>
<feature type="region of interest" description="Disordered" evidence="2">
    <location>
        <begin position="225"/>
        <end position="244"/>
    </location>
</feature>
<dbReference type="Proteomes" id="UP000799764">
    <property type="component" value="Unassembled WGS sequence"/>
</dbReference>
<keyword evidence="4" id="KW-1185">Reference proteome</keyword>